<dbReference type="SMART" id="SM00149">
    <property type="entry name" value="PLCYc"/>
    <property type="match status" value="1"/>
</dbReference>
<evidence type="ECO:0000313" key="8">
    <source>
        <dbReference type="Proteomes" id="UP000285084"/>
    </source>
</evidence>
<dbReference type="VEuPathDB" id="FungiDB:FOMG_02303"/>
<protein>
    <recommendedName>
        <fullName evidence="1 5">Phosphoinositide phospholipase C</fullName>
        <ecNumber evidence="1 5">3.1.4.11</ecNumber>
    </recommendedName>
</protein>
<dbReference type="GO" id="GO:0048015">
    <property type="term" value="P:phosphatidylinositol-mediated signaling"/>
    <property type="evidence" value="ECO:0007669"/>
    <property type="project" value="TreeGrafter"/>
</dbReference>
<dbReference type="SUPFAM" id="SSF51695">
    <property type="entry name" value="PLC-like phosphodiesterases"/>
    <property type="match status" value="1"/>
</dbReference>
<dbReference type="GO" id="GO:0051209">
    <property type="term" value="P:release of sequestered calcium ion into cytosol"/>
    <property type="evidence" value="ECO:0007669"/>
    <property type="project" value="TreeGrafter"/>
</dbReference>
<dbReference type="VEuPathDB" id="FungiDB:FOC4_g10012508"/>
<accession>A0A420MJ06</accession>
<keyword evidence="3 5" id="KW-0442">Lipid degradation</keyword>
<evidence type="ECO:0000256" key="4">
    <source>
        <dbReference type="ARBA" id="ARBA00023098"/>
    </source>
</evidence>
<proteinExistence type="predicted"/>
<dbReference type="VEuPathDB" id="FungiDB:FOIG_13592"/>
<comment type="caution">
    <text evidence="7">The sequence shown here is derived from an EMBL/GenBank/DDBJ whole genome shotgun (WGS) entry which is preliminary data.</text>
</comment>
<evidence type="ECO:0000259" key="6">
    <source>
        <dbReference type="PROSITE" id="PS50008"/>
    </source>
</evidence>
<dbReference type="Pfam" id="PF00388">
    <property type="entry name" value="PI-PLC-X"/>
    <property type="match status" value="1"/>
</dbReference>
<dbReference type="VEuPathDB" id="FungiDB:FOC1_g10014596"/>
<evidence type="ECO:0000313" key="7">
    <source>
        <dbReference type="EMBL" id="RKK67997.1"/>
    </source>
</evidence>
<dbReference type="PROSITE" id="PS50007">
    <property type="entry name" value="PIPLC_X_DOMAIN"/>
    <property type="match status" value="1"/>
</dbReference>
<dbReference type="PANTHER" id="PTHR10336">
    <property type="entry name" value="PHOSPHOINOSITIDE-SPECIFIC PHOSPHOLIPASE C FAMILY PROTEIN"/>
    <property type="match status" value="1"/>
</dbReference>
<dbReference type="EMBL" id="MRCX01000204">
    <property type="protein sequence ID" value="RKK67997.1"/>
    <property type="molecule type" value="Genomic_DNA"/>
</dbReference>
<name>A0A420MJ06_FUSOX</name>
<comment type="catalytic activity">
    <reaction evidence="5">
        <text>a 1,2-diacyl-sn-glycero-3-phospho-(1D-myo-inositol-4,5-bisphosphate) + H2O = 1D-myo-inositol 1,4,5-trisphosphate + a 1,2-diacyl-sn-glycerol + H(+)</text>
        <dbReference type="Rhea" id="RHEA:33179"/>
        <dbReference type="ChEBI" id="CHEBI:15377"/>
        <dbReference type="ChEBI" id="CHEBI:15378"/>
        <dbReference type="ChEBI" id="CHEBI:17815"/>
        <dbReference type="ChEBI" id="CHEBI:58456"/>
        <dbReference type="ChEBI" id="CHEBI:203600"/>
        <dbReference type="EC" id="3.1.4.11"/>
    </reaction>
</comment>
<sequence>MTSEFDNQPRHPEQEELDMAGVKRVCQNLHIYTSQWTLQTNFRLSDVRRREKLNFTEFKGFIRLMEQRRDVQRINCSITAKPEIGMTFAEFLVFLRDIQGEDVDSNLSMWEKQFAYLSRRYRPDAVETSDTADDMLVMSEAAFVRYLTSETNSAIIPEPQNYTLDRPMDEYIISSSHNTYLLGRQVAGQSSVEGYISALIRGYRCVEIDCWDGNSGQPDVNHGHSLTTSISFREVIATINKYAFVKSRFPLWIPLEVHCNPNQQAIMVNIMKEVFGSRLVTETLEVCYDKLPSPSELMERILIKHFRAKEQKIAVDLHNQRYMVRVYPDRTRITSNNFDPLLYWRRGIQMVALNWQTFDLGMQINCAMLDGGQDFSGYVLKTALLRGIQVLPYEPELPGGKNERSVVSLTIDVISAQRLM</sequence>
<dbReference type="Proteomes" id="UP000285084">
    <property type="component" value="Unassembled WGS sequence"/>
</dbReference>
<dbReference type="VEuPathDB" id="FungiDB:HZS61_004993"/>
<dbReference type="SMART" id="SM00148">
    <property type="entry name" value="PLCXc"/>
    <property type="match status" value="1"/>
</dbReference>
<dbReference type="GO" id="GO:0016042">
    <property type="term" value="P:lipid catabolic process"/>
    <property type="evidence" value="ECO:0007669"/>
    <property type="project" value="UniProtKB-KW"/>
</dbReference>
<dbReference type="InterPro" id="IPR011992">
    <property type="entry name" value="EF-hand-dom_pair"/>
</dbReference>
<gene>
    <name evidence="7" type="ORF">BFJ69_g13999</name>
</gene>
<dbReference type="InterPro" id="IPR001192">
    <property type="entry name" value="PI-PLC_fam"/>
</dbReference>
<reference evidence="7 8" key="1">
    <citation type="journal article" date="2018" name="Sci. Rep.">
        <title>Characterisation of pathogen-specific regions and novel effector candidates in Fusarium oxysporum f. sp. cepae.</title>
        <authorList>
            <person name="Armitage A.D."/>
            <person name="Taylor A."/>
            <person name="Sobczyk M.K."/>
            <person name="Baxter L."/>
            <person name="Greenfield B.P."/>
            <person name="Bates H.J."/>
            <person name="Wilson F."/>
            <person name="Jackson A.C."/>
            <person name="Ott S."/>
            <person name="Harrison R.J."/>
            <person name="Clarkson J.P."/>
        </authorList>
    </citation>
    <scope>NUCLEOTIDE SEQUENCE [LARGE SCALE GENOMIC DNA]</scope>
    <source>
        <strain evidence="7 8">Fo_A13</strain>
    </source>
</reference>
<dbReference type="GO" id="GO:0004435">
    <property type="term" value="F:phosphatidylinositol-4,5-bisphosphate phospholipase C activity"/>
    <property type="evidence" value="ECO:0007669"/>
    <property type="project" value="UniProtKB-EC"/>
</dbReference>
<dbReference type="SUPFAM" id="SSF47473">
    <property type="entry name" value="EF-hand"/>
    <property type="match status" value="1"/>
</dbReference>
<feature type="domain" description="PI-PLC Y-box" evidence="6">
    <location>
        <begin position="318"/>
        <end position="386"/>
    </location>
</feature>
<dbReference type="VEuPathDB" id="FungiDB:FOIG_03759"/>
<dbReference type="InterPro" id="IPR017946">
    <property type="entry name" value="PLC-like_Pdiesterase_TIM-brl"/>
</dbReference>
<evidence type="ECO:0000256" key="2">
    <source>
        <dbReference type="ARBA" id="ARBA00022801"/>
    </source>
</evidence>
<organism evidence="7 8">
    <name type="scientific">Fusarium oxysporum</name>
    <name type="common">Fusarium vascular wilt</name>
    <dbReference type="NCBI Taxonomy" id="5507"/>
    <lineage>
        <taxon>Eukaryota</taxon>
        <taxon>Fungi</taxon>
        <taxon>Dikarya</taxon>
        <taxon>Ascomycota</taxon>
        <taxon>Pezizomycotina</taxon>
        <taxon>Sordariomycetes</taxon>
        <taxon>Hypocreomycetidae</taxon>
        <taxon>Hypocreales</taxon>
        <taxon>Nectriaceae</taxon>
        <taxon>Fusarium</taxon>
        <taxon>Fusarium oxysporum species complex</taxon>
    </lineage>
</organism>
<keyword evidence="2 5" id="KW-0378">Hydrolase</keyword>
<dbReference type="Gene3D" id="3.20.20.190">
    <property type="entry name" value="Phosphatidylinositol (PI) phosphodiesterase"/>
    <property type="match status" value="1"/>
</dbReference>
<evidence type="ECO:0000256" key="1">
    <source>
        <dbReference type="ARBA" id="ARBA00012368"/>
    </source>
</evidence>
<dbReference type="Gene3D" id="1.10.238.10">
    <property type="entry name" value="EF-hand"/>
    <property type="match status" value="1"/>
</dbReference>
<evidence type="ECO:0000256" key="3">
    <source>
        <dbReference type="ARBA" id="ARBA00022963"/>
    </source>
</evidence>
<dbReference type="VEuPathDB" id="FungiDB:FOXG_14448"/>
<dbReference type="PANTHER" id="PTHR10336:SF36">
    <property type="entry name" value="1-PHOSPHATIDYLINOSITOL 4,5-BISPHOSPHATE PHOSPHODIESTERASE BETA-4"/>
    <property type="match status" value="1"/>
</dbReference>
<evidence type="ECO:0000256" key="5">
    <source>
        <dbReference type="RuleBase" id="RU361133"/>
    </source>
</evidence>
<dbReference type="VEuPathDB" id="FungiDB:FOZG_16974"/>
<keyword evidence="4 5" id="KW-0443">Lipid metabolism</keyword>
<dbReference type="CDD" id="cd08598">
    <property type="entry name" value="PI-PLC1c_yeast"/>
    <property type="match status" value="1"/>
</dbReference>
<dbReference type="EC" id="3.1.4.11" evidence="1 5"/>
<dbReference type="InterPro" id="IPR001711">
    <property type="entry name" value="PLipase_C_Pinositol-sp_Y"/>
</dbReference>
<dbReference type="PROSITE" id="PS50008">
    <property type="entry name" value="PIPLC_Y_DOMAIN"/>
    <property type="match status" value="1"/>
</dbReference>
<dbReference type="AlphaFoldDB" id="A0A420MJ06"/>
<dbReference type="InterPro" id="IPR000909">
    <property type="entry name" value="PLipase_C_PInositol-sp_X_dom"/>
</dbReference>
<dbReference type="PRINTS" id="PR00390">
    <property type="entry name" value="PHPHLIPASEC"/>
</dbReference>